<feature type="transmembrane region" description="Helical" evidence="8">
    <location>
        <begin position="294"/>
        <end position="314"/>
    </location>
</feature>
<dbReference type="InterPro" id="IPR004840">
    <property type="entry name" value="Amino_acid_permease_CS"/>
</dbReference>
<dbReference type="PANTHER" id="PTHR43341">
    <property type="entry name" value="AMINO ACID PERMEASE"/>
    <property type="match status" value="1"/>
</dbReference>
<dbReference type="PANTHER" id="PTHR43341:SF9">
    <property type="entry name" value="DICARBOXYLIC AMINO ACID PERMEASE"/>
    <property type="match status" value="1"/>
</dbReference>
<evidence type="ECO:0000313" key="10">
    <source>
        <dbReference type="EMBL" id="KDN53618.1"/>
    </source>
</evidence>
<gene>
    <name evidence="10" type="ORF">K437DRAFT_241838</name>
</gene>
<feature type="transmembrane region" description="Helical" evidence="8">
    <location>
        <begin position="169"/>
        <end position="189"/>
    </location>
</feature>
<evidence type="ECO:0000259" key="9">
    <source>
        <dbReference type="Pfam" id="PF00324"/>
    </source>
</evidence>
<evidence type="ECO:0000256" key="2">
    <source>
        <dbReference type="ARBA" id="ARBA00022448"/>
    </source>
</evidence>
<keyword evidence="4" id="KW-0029">Amino-acid transport</keyword>
<feature type="domain" description="Amino acid permease/ SLC12A" evidence="9">
    <location>
        <begin position="63"/>
        <end position="523"/>
    </location>
</feature>
<dbReference type="GO" id="GO:0015171">
    <property type="term" value="F:amino acid transmembrane transporter activity"/>
    <property type="evidence" value="ECO:0007669"/>
    <property type="project" value="TreeGrafter"/>
</dbReference>
<evidence type="ECO:0000256" key="6">
    <source>
        <dbReference type="ARBA" id="ARBA00023136"/>
    </source>
</evidence>
<dbReference type="GO" id="GO:0016020">
    <property type="term" value="C:membrane"/>
    <property type="evidence" value="ECO:0007669"/>
    <property type="project" value="UniProtKB-SubCell"/>
</dbReference>
<reference evidence="10 11" key="1">
    <citation type="submission" date="2014-05" db="EMBL/GenBank/DDBJ databases">
        <title>Draft genome sequence of a rare smut relative, Tilletiaria anomala UBC 951.</title>
        <authorList>
            <consortium name="DOE Joint Genome Institute"/>
            <person name="Toome M."/>
            <person name="Kuo A."/>
            <person name="Henrissat B."/>
            <person name="Lipzen A."/>
            <person name="Tritt A."/>
            <person name="Yoshinaga Y."/>
            <person name="Zane M."/>
            <person name="Barry K."/>
            <person name="Grigoriev I.V."/>
            <person name="Spatafora J.W."/>
            <person name="Aimea M.C."/>
        </authorList>
    </citation>
    <scope>NUCLEOTIDE SEQUENCE [LARGE SCALE GENOMIC DNA]</scope>
    <source>
        <strain evidence="10 11">UBC 951</strain>
    </source>
</reference>
<dbReference type="OMA" id="FWSVMVN"/>
<keyword evidence="2" id="KW-0813">Transport</keyword>
<feature type="transmembrane region" description="Helical" evidence="8">
    <location>
        <begin position="499"/>
        <end position="519"/>
    </location>
</feature>
<dbReference type="InterPro" id="IPR004841">
    <property type="entry name" value="AA-permease/SLC12A_dom"/>
</dbReference>
<accession>A0A066WLZ1</accession>
<evidence type="ECO:0000256" key="8">
    <source>
        <dbReference type="SAM" id="Phobius"/>
    </source>
</evidence>
<feature type="transmembrane region" description="Helical" evidence="8">
    <location>
        <begin position="253"/>
        <end position="273"/>
    </location>
</feature>
<dbReference type="RefSeq" id="XP_013246466.1">
    <property type="nucleotide sequence ID" value="XM_013391012.1"/>
</dbReference>
<feature type="transmembrane region" description="Helical" evidence="8">
    <location>
        <begin position="196"/>
        <end position="218"/>
    </location>
</feature>
<dbReference type="Pfam" id="PF00324">
    <property type="entry name" value="AA_permease"/>
    <property type="match status" value="1"/>
</dbReference>
<keyword evidence="5 8" id="KW-1133">Transmembrane helix</keyword>
<feature type="region of interest" description="Disordered" evidence="7">
    <location>
        <begin position="1"/>
        <end position="26"/>
    </location>
</feature>
<dbReference type="InParanoid" id="A0A066WLZ1"/>
<protein>
    <submittedName>
        <fullName evidence="10">Putative DIP5-glutamate and aspartate permease</fullName>
    </submittedName>
</protein>
<evidence type="ECO:0000256" key="1">
    <source>
        <dbReference type="ARBA" id="ARBA00004141"/>
    </source>
</evidence>
<dbReference type="GeneID" id="25263079"/>
<feature type="transmembrane region" description="Helical" evidence="8">
    <location>
        <begin position="466"/>
        <end position="487"/>
    </location>
</feature>
<evidence type="ECO:0000256" key="5">
    <source>
        <dbReference type="ARBA" id="ARBA00022989"/>
    </source>
</evidence>
<organism evidence="10 11">
    <name type="scientific">Tilletiaria anomala (strain ATCC 24038 / CBS 436.72 / UBC 951)</name>
    <dbReference type="NCBI Taxonomy" id="1037660"/>
    <lineage>
        <taxon>Eukaryota</taxon>
        <taxon>Fungi</taxon>
        <taxon>Dikarya</taxon>
        <taxon>Basidiomycota</taxon>
        <taxon>Ustilaginomycotina</taxon>
        <taxon>Exobasidiomycetes</taxon>
        <taxon>Georgefischeriales</taxon>
        <taxon>Tilletiariaceae</taxon>
        <taxon>Tilletiaria</taxon>
    </lineage>
</organism>
<feature type="transmembrane region" description="Helical" evidence="8">
    <location>
        <begin position="130"/>
        <end position="149"/>
    </location>
</feature>
<dbReference type="FunCoup" id="A0A066WLZ1">
    <property type="interactions" value="165"/>
</dbReference>
<evidence type="ECO:0000313" key="11">
    <source>
        <dbReference type="Proteomes" id="UP000027361"/>
    </source>
</evidence>
<feature type="transmembrane region" description="Helical" evidence="8">
    <location>
        <begin position="91"/>
        <end position="110"/>
    </location>
</feature>
<dbReference type="PROSITE" id="PS00218">
    <property type="entry name" value="AMINO_ACID_PERMEASE_1"/>
    <property type="match status" value="1"/>
</dbReference>
<comment type="caution">
    <text evidence="10">The sequence shown here is derived from an EMBL/GenBank/DDBJ whole genome shotgun (WGS) entry which is preliminary data.</text>
</comment>
<comment type="subcellular location">
    <subcellularLocation>
        <location evidence="1">Membrane</location>
        <topology evidence="1">Multi-pass membrane protein</topology>
    </subcellularLocation>
</comment>
<feature type="transmembrane region" description="Helical" evidence="8">
    <location>
        <begin position="334"/>
        <end position="357"/>
    </location>
</feature>
<dbReference type="HOGENOM" id="CLU_007946_12_1_1"/>
<dbReference type="AlphaFoldDB" id="A0A066WLZ1"/>
<dbReference type="Gene3D" id="1.20.1740.10">
    <property type="entry name" value="Amino acid/polyamine transporter I"/>
    <property type="match status" value="1"/>
</dbReference>
<dbReference type="Proteomes" id="UP000027361">
    <property type="component" value="Unassembled WGS sequence"/>
</dbReference>
<feature type="transmembrane region" description="Helical" evidence="8">
    <location>
        <begin position="65"/>
        <end position="85"/>
    </location>
</feature>
<dbReference type="STRING" id="1037660.A0A066WLZ1"/>
<dbReference type="InterPro" id="IPR050524">
    <property type="entry name" value="APC_YAT"/>
</dbReference>
<sequence>MATIQSQRPSSSGGGSSDEKRDLKAEGATLEKQDAFQILRNSEKGIGANGELEVKRDLKPRQISMIAIGGAIGTGLVIGTGGALAKAGPGSLLIGYSLMGATCFLVMCALGEMATYMPHKRGFAGHATRFVGQSFGFATGWNYLFKYLMISPNQLVASGLVIQYWRPDLSPAIFISVFIVVILGINFLGVKVFGEVEFWLSMIKIITLTGLILAGLIIDLGGSPSGDRIGFRYWQGGRAFLEYKSKGSLGRFLGFWSVMVNGLFAYMGTELVAITVGEARNPRKSVPKAIRSTFFRILFFYIFGVVIVGMVVAADSPLLLTANKQRLGAAASPFVVAIKAANIRVLPSIINACILIFTLSAANSDQYVASRTLYSLAMDGNAPAIFRRCNSMGVPYVALISTALFMALAYLTLSDGGAIVFGYFVSVVTIFGGLTWICILISHIQFMKGLKAQGMSRDDLPYKAPFQPYGSYIAVFFTSLVVFFKGWDSFMPAFQYKSFITNYIGFPIFFILLFGHMLIKHTSFIKPADIDLLTDAREFNEEDELAAKEDEEREEMIRRAPLHKKIWYKLQDW</sequence>
<feature type="transmembrane region" description="Helical" evidence="8">
    <location>
        <begin position="419"/>
        <end position="446"/>
    </location>
</feature>
<feature type="compositionally biased region" description="Basic and acidic residues" evidence="7">
    <location>
        <begin position="17"/>
        <end position="26"/>
    </location>
</feature>
<keyword evidence="11" id="KW-1185">Reference proteome</keyword>
<evidence type="ECO:0000256" key="4">
    <source>
        <dbReference type="ARBA" id="ARBA00022970"/>
    </source>
</evidence>
<evidence type="ECO:0000256" key="3">
    <source>
        <dbReference type="ARBA" id="ARBA00022692"/>
    </source>
</evidence>
<keyword evidence="3 8" id="KW-0812">Transmembrane</keyword>
<dbReference type="FunFam" id="1.20.1740.10:FF:000006">
    <property type="entry name" value="General amino acid permease"/>
    <property type="match status" value="1"/>
</dbReference>
<dbReference type="EMBL" id="JMSN01000001">
    <property type="protein sequence ID" value="KDN53618.1"/>
    <property type="molecule type" value="Genomic_DNA"/>
</dbReference>
<name>A0A066WLZ1_TILAU</name>
<keyword evidence="6 8" id="KW-0472">Membrane</keyword>
<proteinExistence type="predicted"/>
<dbReference type="OrthoDB" id="10062876at2759"/>
<dbReference type="PIRSF" id="PIRSF006060">
    <property type="entry name" value="AA_transporter"/>
    <property type="match status" value="1"/>
</dbReference>
<evidence type="ECO:0000256" key="7">
    <source>
        <dbReference type="SAM" id="MobiDB-lite"/>
    </source>
</evidence>
<feature type="transmembrane region" description="Helical" evidence="8">
    <location>
        <begin position="394"/>
        <end position="413"/>
    </location>
</feature>